<protein>
    <submittedName>
        <fullName evidence="1">Uncharacterized protein</fullName>
    </submittedName>
</protein>
<proteinExistence type="predicted"/>
<accession>A0AAV7Q4A2</accession>
<dbReference type="EMBL" id="JANPWB010000010">
    <property type="protein sequence ID" value="KAJ1134050.1"/>
    <property type="molecule type" value="Genomic_DNA"/>
</dbReference>
<organism evidence="1 2">
    <name type="scientific">Pleurodeles waltl</name>
    <name type="common">Iberian ribbed newt</name>
    <dbReference type="NCBI Taxonomy" id="8319"/>
    <lineage>
        <taxon>Eukaryota</taxon>
        <taxon>Metazoa</taxon>
        <taxon>Chordata</taxon>
        <taxon>Craniata</taxon>
        <taxon>Vertebrata</taxon>
        <taxon>Euteleostomi</taxon>
        <taxon>Amphibia</taxon>
        <taxon>Batrachia</taxon>
        <taxon>Caudata</taxon>
        <taxon>Salamandroidea</taxon>
        <taxon>Salamandridae</taxon>
        <taxon>Pleurodelinae</taxon>
        <taxon>Pleurodeles</taxon>
    </lineage>
</organism>
<comment type="caution">
    <text evidence="1">The sequence shown here is derived from an EMBL/GenBank/DDBJ whole genome shotgun (WGS) entry which is preliminary data.</text>
</comment>
<gene>
    <name evidence="1" type="ORF">NDU88_000514</name>
</gene>
<dbReference type="Proteomes" id="UP001066276">
    <property type="component" value="Chromosome 6"/>
</dbReference>
<reference evidence="1" key="1">
    <citation type="journal article" date="2022" name="bioRxiv">
        <title>Sequencing and chromosome-scale assembly of the giantPleurodeles waltlgenome.</title>
        <authorList>
            <person name="Brown T."/>
            <person name="Elewa A."/>
            <person name="Iarovenko S."/>
            <person name="Subramanian E."/>
            <person name="Araus A.J."/>
            <person name="Petzold A."/>
            <person name="Susuki M."/>
            <person name="Suzuki K.-i.T."/>
            <person name="Hayashi T."/>
            <person name="Toyoda A."/>
            <person name="Oliveira C."/>
            <person name="Osipova E."/>
            <person name="Leigh N.D."/>
            <person name="Simon A."/>
            <person name="Yun M.H."/>
        </authorList>
    </citation>
    <scope>NUCLEOTIDE SEQUENCE</scope>
    <source>
        <strain evidence="1">20211129_DDA</strain>
        <tissue evidence="1">Liver</tissue>
    </source>
</reference>
<sequence length="558" mass="58573">MSLECARSSDVTAPALQRRAAVQRGRCCDASQPAPGKCTGASDADLWSQQSQDMSLECAISSDVTAPALQQRAVVQLGRCCDASRLAPGKCTGALDTDLWSQKSQDMSPECARASDVTALALQPRAAVQRGRCCDASQLAPGKCTGAPDADLWSLQSQELSLGCSRSSDVTAPALQRRAAVQRGRCCDASLPAPGKCTGASDPDLWSKQSQDMSLECARSSDITAPALKQRAVVQLGRCCDASRLAPGKCTGALDTDLWSQKSQDMSPECARASDVTALALQPRAAVQRGRCCDASQLAPGKCTGALDADLWSQQSQDMSLGCSRSSDVTAPALQRRAAVQRDRCCDASLPAPGKCTGASDADLWSQQSQDMSLECARSSDVTAPALQRRAAVQRGRCCDASQPAPGKCTGASDADLWSQQSQDMSLECAISSDVTAPALQQRAVVQLGRCCDASRLAPGKCTGALDTDLWSQKSQDMSPECARASDVTALALQPRAAVQRGRCCDASQLAPGKCTGALDADLWSLQSQEMSLGCSRSSDVTAPALQRRAAVQRGRCF</sequence>
<evidence type="ECO:0000313" key="2">
    <source>
        <dbReference type="Proteomes" id="UP001066276"/>
    </source>
</evidence>
<evidence type="ECO:0000313" key="1">
    <source>
        <dbReference type="EMBL" id="KAJ1134050.1"/>
    </source>
</evidence>
<keyword evidence="2" id="KW-1185">Reference proteome</keyword>
<name>A0AAV7Q4A2_PLEWA</name>
<dbReference type="AlphaFoldDB" id="A0AAV7Q4A2"/>